<keyword evidence="2" id="KW-0732">Signal</keyword>
<feature type="chain" id="PRO_5039672262" description="Lipoprotein" evidence="2">
    <location>
        <begin position="19"/>
        <end position="474"/>
    </location>
</feature>
<evidence type="ECO:0000313" key="4">
    <source>
        <dbReference type="Proteomes" id="UP000292373"/>
    </source>
</evidence>
<dbReference type="EMBL" id="SDMQ01000001">
    <property type="protein sequence ID" value="TBT88780.1"/>
    <property type="molecule type" value="Genomic_DNA"/>
</dbReference>
<proteinExistence type="predicted"/>
<name>A0A4Q9KHE6_9ACTN</name>
<evidence type="ECO:0000313" key="3">
    <source>
        <dbReference type="EMBL" id="TBT88780.1"/>
    </source>
</evidence>
<dbReference type="AlphaFoldDB" id="A0A4Q9KHE6"/>
<feature type="signal peptide" evidence="2">
    <location>
        <begin position="1"/>
        <end position="18"/>
    </location>
</feature>
<comment type="caution">
    <text evidence="3">The sequence shown here is derived from an EMBL/GenBank/DDBJ whole genome shotgun (WGS) entry which is preliminary data.</text>
</comment>
<gene>
    <name evidence="3" type="ORF">ET989_00560</name>
</gene>
<organism evidence="3 4">
    <name type="scientific">Propioniciclava sinopodophylli</name>
    <dbReference type="NCBI Taxonomy" id="1837344"/>
    <lineage>
        <taxon>Bacteria</taxon>
        <taxon>Bacillati</taxon>
        <taxon>Actinomycetota</taxon>
        <taxon>Actinomycetes</taxon>
        <taxon>Propionibacteriales</taxon>
        <taxon>Propionibacteriaceae</taxon>
        <taxon>Propioniciclava</taxon>
    </lineage>
</organism>
<evidence type="ECO:0000256" key="1">
    <source>
        <dbReference type="SAM" id="MobiDB-lite"/>
    </source>
</evidence>
<evidence type="ECO:0008006" key="5">
    <source>
        <dbReference type="Google" id="ProtNLM"/>
    </source>
</evidence>
<evidence type="ECO:0000256" key="2">
    <source>
        <dbReference type="SAM" id="SignalP"/>
    </source>
</evidence>
<dbReference type="OrthoDB" id="9812120at2"/>
<keyword evidence="4" id="KW-1185">Reference proteome</keyword>
<reference evidence="3 4" key="1">
    <citation type="submission" date="2019-01" db="EMBL/GenBank/DDBJ databases">
        <title>Lactibacter flavus gen. nov., sp. nov., a novel bacterium of the family Propionibacteriaceae isolated from raw milk and dairy products.</title>
        <authorList>
            <person name="Huptas C."/>
            <person name="Wenning M."/>
            <person name="Breitenwieser F."/>
            <person name="Doll E."/>
            <person name="Von Neubeck M."/>
            <person name="Busse H.-J."/>
            <person name="Scherer S."/>
        </authorList>
    </citation>
    <scope>NUCLEOTIDE SEQUENCE [LARGE SCALE GENOMIC DNA]</scope>
    <source>
        <strain evidence="3 4">KCTC 33808</strain>
    </source>
</reference>
<sequence>MAASRALLAAATAVVVLADATPPTPSASASPAASPTASARPSPSASATATPTASAAPAEEPATDPVQVAAGLARELGVPLFVDTPDLAAELDRLQTRTVIAYGTPAHVGGREVIPAPATAAELSVPGLPVAAPAPAALAVVSGEAVPAVLATLAAAGVQPQQVPAPHPGATVESTALLKANPGPVVAVGEGFGTDEQFATQVKVTRTADELPGGGIAPLPGRHMIAFYGHPETAALGMMGEQPPAEAVRRLGRLVDEYRALMPGQTVIGSFEIITTVASAAAGDDGDYSYETPIEKLMPWVEAAEANDIYVVLDLQPGRTGFLEQAKRYEELLLRPTVGLALDPEWRLKPDQKHLRQIGQVHIDEVNEVGAWLADLVAEHELPPKVLTLHQFQTRMIIDRARLDTSRPEVQYLVHVDGQGGQGAKQGTWSVIRRDLPPRVWLGWKNFEDEDIPMLTPKQTVEQVHPTPHFISYQ</sequence>
<feature type="region of interest" description="Disordered" evidence="1">
    <location>
        <begin position="21"/>
        <end position="64"/>
    </location>
</feature>
<accession>A0A4Q9KHE6</accession>
<protein>
    <recommendedName>
        <fullName evidence="5">Lipoprotein</fullName>
    </recommendedName>
</protein>
<dbReference type="Proteomes" id="UP000292373">
    <property type="component" value="Unassembled WGS sequence"/>
</dbReference>